<keyword evidence="1" id="KW-0175">Coiled coil</keyword>
<protein>
    <submittedName>
        <fullName evidence="2">Class I SAM-dependent methyltransferase</fullName>
    </submittedName>
</protein>
<name>A0A963Z6V3_9PROT</name>
<dbReference type="GO" id="GO:0032259">
    <property type="term" value="P:methylation"/>
    <property type="evidence" value="ECO:0007669"/>
    <property type="project" value="UniProtKB-KW"/>
</dbReference>
<dbReference type="SUPFAM" id="SSF53335">
    <property type="entry name" value="S-adenosyl-L-methionine-dependent methyltransferases"/>
    <property type="match status" value="1"/>
</dbReference>
<accession>A0A963Z6V3</accession>
<dbReference type="InterPro" id="IPR029063">
    <property type="entry name" value="SAM-dependent_MTases_sf"/>
</dbReference>
<keyword evidence="3" id="KW-1185">Reference proteome</keyword>
<dbReference type="EMBL" id="JAESVA010000018">
    <property type="protein sequence ID" value="MCB8883915.1"/>
    <property type="molecule type" value="Genomic_DNA"/>
</dbReference>
<evidence type="ECO:0000313" key="2">
    <source>
        <dbReference type="EMBL" id="MCB8883915.1"/>
    </source>
</evidence>
<evidence type="ECO:0000256" key="1">
    <source>
        <dbReference type="SAM" id="Coils"/>
    </source>
</evidence>
<keyword evidence="2" id="KW-0489">Methyltransferase</keyword>
<dbReference type="GO" id="GO:0008168">
    <property type="term" value="F:methyltransferase activity"/>
    <property type="evidence" value="ECO:0007669"/>
    <property type="project" value="UniProtKB-KW"/>
</dbReference>
<proteinExistence type="predicted"/>
<sequence>MDATLSTHLEAQPVFPEGDYVSPGLAQIMPDVAFPNMEVGDSSQIAWPWLRRWVEHNWYVDRRNPETGFSSRDEAAILYNSALQFKDKPCLEIGCWRGWSTVHLALGAGSLDVIDPMIGDPDFLESIRASCEAAGVAGRVSLHSGVSPTAVDELAAATDKRWSLIFIDANHEGDAPRIDAEAAMRNAADSALVLFHDLASPYVASGLDAMRNAGWRTMVYQTMQIMGVAWRGDVEPIQHIPDPRITWTLPKHLSSYEVSGWKRPCFPRTDGGWWRSMTAEDRLFAAASRAQVAEDKFATAVLALAADQLRSSNALAEAGQQVAKLRVEHEAAKTITAAAIEDVERRSAQWQAERKILAQEWGHHVDLLRDEIAIASARIEELLGHSSQWQAERKVFAEERDQRIDHLRGEIAIAAARIEELITSRAVLEHERNQGLRRAFAAERSVAELAEANKRQEENFQKSNQLNRLDAREASFGKYQTAQVLTFCRWATRKRVLLGLLRRSESDRAETLRTQAEALNISLAITAGIVAMLTRRRILFGLLRRGSFEGLALIYVQLLPAIETAQNMGGDTFFSSSHLDN</sequence>
<reference evidence="2 3" key="1">
    <citation type="journal article" date="2021" name="Microorganisms">
        <title>Acidisoma silvae sp. nov. and Acidisomacellulosilytica sp. nov., Two Acidophilic Bacteria Isolated from Decaying Wood, Hydrolyzing Cellulose and Producing Poly-3-hydroxybutyrate.</title>
        <authorList>
            <person name="Mieszkin S."/>
            <person name="Pouder E."/>
            <person name="Uroz S."/>
            <person name="Simon-Colin C."/>
            <person name="Alain K."/>
        </authorList>
    </citation>
    <scope>NUCLEOTIDE SEQUENCE [LARGE SCALE GENOMIC DNA]</scope>
    <source>
        <strain evidence="2 3">HW T5.17</strain>
    </source>
</reference>
<dbReference type="RefSeq" id="WP_227310656.1">
    <property type="nucleotide sequence ID" value="NZ_JAESVA010000018.1"/>
</dbReference>
<gene>
    <name evidence="2" type="ORF">ACELLULO517_26955</name>
</gene>
<dbReference type="Pfam" id="PF13578">
    <property type="entry name" value="Methyltransf_24"/>
    <property type="match status" value="1"/>
</dbReference>
<keyword evidence="2" id="KW-0808">Transferase</keyword>
<dbReference type="Gene3D" id="3.40.50.150">
    <property type="entry name" value="Vaccinia Virus protein VP39"/>
    <property type="match status" value="1"/>
</dbReference>
<comment type="caution">
    <text evidence="2">The sequence shown here is derived from an EMBL/GenBank/DDBJ whole genome shotgun (WGS) entry which is preliminary data.</text>
</comment>
<dbReference type="AlphaFoldDB" id="A0A963Z6V3"/>
<evidence type="ECO:0000313" key="3">
    <source>
        <dbReference type="Proteomes" id="UP000721844"/>
    </source>
</evidence>
<dbReference type="Proteomes" id="UP000721844">
    <property type="component" value="Unassembled WGS sequence"/>
</dbReference>
<feature type="coiled-coil region" evidence="1">
    <location>
        <begin position="439"/>
        <end position="466"/>
    </location>
</feature>
<organism evidence="2 3">
    <name type="scientific">Acidisoma cellulosilyticum</name>
    <dbReference type="NCBI Taxonomy" id="2802395"/>
    <lineage>
        <taxon>Bacteria</taxon>
        <taxon>Pseudomonadati</taxon>
        <taxon>Pseudomonadota</taxon>
        <taxon>Alphaproteobacteria</taxon>
        <taxon>Acetobacterales</taxon>
        <taxon>Acidocellaceae</taxon>
        <taxon>Acidisoma</taxon>
    </lineage>
</organism>